<dbReference type="STRING" id="1193182.BN11_1500004"/>
<dbReference type="EMBL" id="CAJA01000058">
    <property type="protein sequence ID" value="CCH72276.1"/>
    <property type="molecule type" value="Genomic_DNA"/>
</dbReference>
<name>W6JUP1_9MICO</name>
<dbReference type="AlphaFoldDB" id="W6JUP1"/>
<comment type="caution">
    <text evidence="1">The sequence shown here is derived from an EMBL/GenBank/DDBJ whole genome shotgun (WGS) entry which is preliminary data.</text>
</comment>
<evidence type="ECO:0000313" key="1">
    <source>
        <dbReference type="EMBL" id="CCH72276.1"/>
    </source>
</evidence>
<gene>
    <name evidence="1" type="ORF">BN11_1500004</name>
</gene>
<proteinExistence type="predicted"/>
<evidence type="ECO:0000313" key="2">
    <source>
        <dbReference type="Proteomes" id="UP000035763"/>
    </source>
</evidence>
<accession>W6JUP1</accession>
<dbReference type="Proteomes" id="UP000035763">
    <property type="component" value="Unassembled WGS sequence"/>
</dbReference>
<organism evidence="1 2">
    <name type="scientific">Nostocoides australiense Ben110</name>
    <dbReference type="NCBI Taxonomy" id="1193182"/>
    <lineage>
        <taxon>Bacteria</taxon>
        <taxon>Bacillati</taxon>
        <taxon>Actinomycetota</taxon>
        <taxon>Actinomycetes</taxon>
        <taxon>Micrococcales</taxon>
        <taxon>Intrasporangiaceae</taxon>
        <taxon>Nostocoides</taxon>
    </lineage>
</organism>
<reference evidence="1 2" key="1">
    <citation type="journal article" date="2013" name="ISME J.">
        <title>A metabolic model for members of the genus Tetrasphaera involved in enhanced biological phosphorus removal.</title>
        <authorList>
            <person name="Kristiansen R."/>
            <person name="Nguyen H.T.T."/>
            <person name="Saunders A.M."/>
            <person name="Nielsen J.L."/>
            <person name="Wimmer R."/>
            <person name="Le V.Q."/>
            <person name="McIlroy S.J."/>
            <person name="Petrovski S."/>
            <person name="Seviour R.J."/>
            <person name="Calteau A."/>
            <person name="Nielsen K.L."/>
            <person name="Nielsen P.H."/>
        </authorList>
    </citation>
    <scope>NUCLEOTIDE SEQUENCE [LARGE SCALE GENOMIC DNA]</scope>
    <source>
        <strain evidence="1 2">Ben110</strain>
    </source>
</reference>
<protein>
    <submittedName>
        <fullName evidence="1">Fine tangled pili major subunit</fullName>
    </submittedName>
</protein>
<sequence>MSSEADAPITVPGRTLSVGHQVAAQLQVRPRALNDLALAPKQGH</sequence>
<keyword evidence="2" id="KW-1185">Reference proteome</keyword>